<keyword evidence="3" id="KW-1185">Reference proteome</keyword>
<dbReference type="Proteomes" id="UP000273270">
    <property type="component" value="Chromosome"/>
</dbReference>
<sequence>MENELTWIDRNITPRTGAYKNFVKEMESTSPELFFRDGERMFSDREKKFMAIYQSKGKEFIQGSNFTLKTFFNSNPDFPIEDKFNNPVELVRFIEKEQLNNKVMILQNAMKFTETIIDSEGTKHKLLSDFWAQELEIKTDLSSGLTNKQIDERQAFHYRNYERESKMLGIEVTPFNEIGIKALADKLQSHYEINEEPTWNFSNPYGFEVLKAAIEVSHMREDVKNAIFNYLQTFPPMLPERENYFDGSYDQGQSDYERALENYETKKEPEYIDKITSIEKILVENNIALDKLPVLEELEASEFKYLVKELEKYFSKEIQNIISEKRGIFNIETTKGKPANNSVKEFKAPTIIEVLDLSDAQKRFLKTTGVLHIPQKNSEDEWKVSLTIEKDGNISGVWASGEEFTVKKEDLFTERNIILNDIKVTPEQSKAISEYFEYKTGSIIPLTDEQLSKIPDVIEGRRITDFQKLELATGNLEFSNTGTEYFIKNNSIVKSQLDEDLIPVKTFLKTTDVSFDKVQVRENDIQIVGGKIKDIAAEALKNPQSLEKYDSVSQSVINKYNDTNGVETDLQVLESSHKSLLETADKWKNEIYNPTELSQGRTFSEVQEMQHYLSTLIDNSNKRINTEKSKGYIESPSEEFHLNISEIKNKPREQQKLMIPDFINRSFLSDNQRENLISGKEVTFLDKYDDLDQMLQLKDDGRISYFYPSGETGYLLNKDVKFSNARIDGLAKEALQNPLYLQNFDYTTQDIVNKYIYENTRYFPIFEKDIAIAYEPKIRQDIDISTHYVNDAKTNLETKNGDLSIDQMKNIANSLAANITFFKNNINNQNPNIMETQKEFDQVQYLKDQLKYLGFGEGEKLHKDLEKGIKSVKQQFDIKTTSDKALPENKVGFILKFNKTESGGVFLNSYNAKLTNEKGEEISHNFPVNRENTFTAKEAVNLLEGRAVKIEFQNPKTEQMEPAFVKFNFSEPKTEKGNYNFQNFYKNYGVDTANIVEKSNLIFDKPEYKENTIKSLEKGNIVKVKFELEDKVIEGKAVLNPQYKNLNLYDSDMTRINTNKPLEGLEQDNKHEKNNVKEQSIKR</sequence>
<reference evidence="3" key="1">
    <citation type="submission" date="2018-11" db="EMBL/GenBank/DDBJ databases">
        <title>Proposal to divide the Flavobacteriaceae and reorganize its genera based on Amino Acid Identity values calculated from whole genome sequences.</title>
        <authorList>
            <person name="Nicholson A.C."/>
            <person name="Gulvik C.A."/>
            <person name="Whitney A.M."/>
            <person name="Humrighouse B.W."/>
            <person name="Bell M."/>
            <person name="Holmes B."/>
            <person name="Steigerwalt A.G."/>
            <person name="Villarma A."/>
            <person name="Sheth M."/>
            <person name="Batra D."/>
            <person name="Pryor J."/>
            <person name="Bernardet J.-F."/>
            <person name="Hugo C."/>
            <person name="Kampfer P."/>
            <person name="Newman J."/>
            <person name="McQuiston J.R."/>
        </authorList>
    </citation>
    <scope>NUCLEOTIDE SEQUENCE [LARGE SCALE GENOMIC DNA]</scope>
    <source>
        <strain evidence="3">G0188</strain>
    </source>
</reference>
<accession>A0A3G6M107</accession>
<evidence type="ECO:0000313" key="2">
    <source>
        <dbReference type="EMBL" id="AZA47075.1"/>
    </source>
</evidence>
<dbReference type="AlphaFoldDB" id="A0A3G6M107"/>
<feature type="region of interest" description="Disordered" evidence="1">
    <location>
        <begin position="1061"/>
        <end position="1083"/>
    </location>
</feature>
<protein>
    <submittedName>
        <fullName evidence="2">DUF3945 domain-containing protein</fullName>
    </submittedName>
</protein>
<organism evidence="2 3">
    <name type="scientific">Chryseobacterium carnipullorum</name>
    <dbReference type="NCBI Taxonomy" id="1124835"/>
    <lineage>
        <taxon>Bacteria</taxon>
        <taxon>Pseudomonadati</taxon>
        <taxon>Bacteroidota</taxon>
        <taxon>Flavobacteriia</taxon>
        <taxon>Flavobacteriales</taxon>
        <taxon>Weeksellaceae</taxon>
        <taxon>Chryseobacterium group</taxon>
        <taxon>Chryseobacterium</taxon>
    </lineage>
</organism>
<dbReference type="RefSeq" id="WP_123876855.1">
    <property type="nucleotide sequence ID" value="NZ_CP033920.1"/>
</dbReference>
<dbReference type="EMBL" id="CP033920">
    <property type="protein sequence ID" value="AZA47075.1"/>
    <property type="molecule type" value="Genomic_DNA"/>
</dbReference>
<evidence type="ECO:0000256" key="1">
    <source>
        <dbReference type="SAM" id="MobiDB-lite"/>
    </source>
</evidence>
<proteinExistence type="predicted"/>
<dbReference type="KEGG" id="ccau:EG346_02170"/>
<gene>
    <name evidence="2" type="ORF">EG346_02170</name>
</gene>
<name>A0A3G6M107_CHRCU</name>
<evidence type="ECO:0000313" key="3">
    <source>
        <dbReference type="Proteomes" id="UP000273270"/>
    </source>
</evidence>
<dbReference type="OrthoDB" id="6372253at2"/>
<feature type="compositionally biased region" description="Basic and acidic residues" evidence="1">
    <location>
        <begin position="1067"/>
        <end position="1083"/>
    </location>
</feature>